<accession>B7FVG7</accession>
<dbReference type="Proteomes" id="UP000000759">
    <property type="component" value="Chromosome 5"/>
</dbReference>
<dbReference type="PaxDb" id="2850-Phatr44739"/>
<dbReference type="AlphaFoldDB" id="B7FVG7"/>
<reference evidence="2" key="2">
    <citation type="submission" date="2008-08" db="EMBL/GenBank/DDBJ databases">
        <authorList>
            <consortium name="Diatom Consortium"/>
            <person name="Grigoriev I."/>
            <person name="Grimwood J."/>
            <person name="Kuo A."/>
            <person name="Otillar R.P."/>
            <person name="Salamov A."/>
            <person name="Detter J.C."/>
            <person name="Lindquist E."/>
            <person name="Shapiro H."/>
            <person name="Lucas S."/>
            <person name="Glavina del Rio T."/>
            <person name="Pitluck S."/>
            <person name="Rokhsar D."/>
            <person name="Bowler C."/>
        </authorList>
    </citation>
    <scope>GENOME REANNOTATION</scope>
    <source>
        <strain evidence="2">CCAP 1055/1</strain>
    </source>
</reference>
<dbReference type="KEGG" id="pti:PHATRDRAFT_44739"/>
<dbReference type="InParanoid" id="B7FVG7"/>
<name>B7FVG7_PHATC</name>
<dbReference type="eggNOG" id="ENOG502S1KX">
    <property type="taxonomic scope" value="Eukaryota"/>
</dbReference>
<dbReference type="OrthoDB" id="2110753at2759"/>
<dbReference type="OMA" id="YSHWGYS"/>
<keyword evidence="2" id="KW-1185">Reference proteome</keyword>
<dbReference type="EMBL" id="CM000608">
    <property type="protein sequence ID" value="EEC49401.1"/>
    <property type="molecule type" value="Genomic_DNA"/>
</dbReference>
<organism evidence="1 2">
    <name type="scientific">Phaeodactylum tricornutum (strain CCAP 1055/1)</name>
    <dbReference type="NCBI Taxonomy" id="556484"/>
    <lineage>
        <taxon>Eukaryota</taxon>
        <taxon>Sar</taxon>
        <taxon>Stramenopiles</taxon>
        <taxon>Ochrophyta</taxon>
        <taxon>Bacillariophyta</taxon>
        <taxon>Bacillariophyceae</taxon>
        <taxon>Bacillariophycidae</taxon>
        <taxon>Naviculales</taxon>
        <taxon>Phaeodactylaceae</taxon>
        <taxon>Phaeodactylum</taxon>
    </lineage>
</organism>
<reference evidence="1 2" key="1">
    <citation type="journal article" date="2008" name="Nature">
        <title>The Phaeodactylum genome reveals the evolutionary history of diatom genomes.</title>
        <authorList>
            <person name="Bowler C."/>
            <person name="Allen A.E."/>
            <person name="Badger J.H."/>
            <person name="Grimwood J."/>
            <person name="Jabbari K."/>
            <person name="Kuo A."/>
            <person name="Maheswari U."/>
            <person name="Martens C."/>
            <person name="Maumus F."/>
            <person name="Otillar R.P."/>
            <person name="Rayko E."/>
            <person name="Salamov A."/>
            <person name="Vandepoele K."/>
            <person name="Beszteri B."/>
            <person name="Gruber A."/>
            <person name="Heijde M."/>
            <person name="Katinka M."/>
            <person name="Mock T."/>
            <person name="Valentin K."/>
            <person name="Verret F."/>
            <person name="Berges J.A."/>
            <person name="Brownlee C."/>
            <person name="Cadoret J.P."/>
            <person name="Chiovitti A."/>
            <person name="Choi C.J."/>
            <person name="Coesel S."/>
            <person name="De Martino A."/>
            <person name="Detter J.C."/>
            <person name="Durkin C."/>
            <person name="Falciatore A."/>
            <person name="Fournet J."/>
            <person name="Haruta M."/>
            <person name="Huysman M.J."/>
            <person name="Jenkins B.D."/>
            <person name="Jiroutova K."/>
            <person name="Jorgensen R.E."/>
            <person name="Joubert Y."/>
            <person name="Kaplan A."/>
            <person name="Kroger N."/>
            <person name="Kroth P.G."/>
            <person name="La Roche J."/>
            <person name="Lindquist E."/>
            <person name="Lommer M."/>
            <person name="Martin-Jezequel V."/>
            <person name="Lopez P.J."/>
            <person name="Lucas S."/>
            <person name="Mangogna M."/>
            <person name="McGinnis K."/>
            <person name="Medlin L.K."/>
            <person name="Montsant A."/>
            <person name="Oudot-Le Secq M.P."/>
            <person name="Napoli C."/>
            <person name="Obornik M."/>
            <person name="Parker M.S."/>
            <person name="Petit J.L."/>
            <person name="Porcel B.M."/>
            <person name="Poulsen N."/>
            <person name="Robison M."/>
            <person name="Rychlewski L."/>
            <person name="Rynearson T.A."/>
            <person name="Schmutz J."/>
            <person name="Shapiro H."/>
            <person name="Siaut M."/>
            <person name="Stanley M."/>
            <person name="Sussman M.R."/>
            <person name="Taylor A.R."/>
            <person name="Vardi A."/>
            <person name="von Dassow P."/>
            <person name="Vyverman W."/>
            <person name="Willis A."/>
            <person name="Wyrwicz L.S."/>
            <person name="Rokhsar D.S."/>
            <person name="Weissenbach J."/>
            <person name="Armbrust E.V."/>
            <person name="Green B.R."/>
            <person name="Van de Peer Y."/>
            <person name="Grigoriev I.V."/>
        </authorList>
    </citation>
    <scope>NUCLEOTIDE SEQUENCE [LARGE SCALE GENOMIC DNA]</scope>
    <source>
        <strain evidence="1 2">CCAP 1055/1</strain>
    </source>
</reference>
<dbReference type="GeneID" id="7199866"/>
<dbReference type="InterPro" id="IPR046733">
    <property type="entry name" value="DUF6625"/>
</dbReference>
<sequence length="907" mass="102605">MHPKAARWAALAVFLLLAAFVYLYLHVSPALPLLSSSSTTLSWSYSDKPRAFRGPFAAHRIAIVLPFIAAGPELIPPYLELFCMGAAGSMDTVDFLLIHNGVLTNWARKADCPSNVIWIDLQSTESFARLLIKTMDEIDDADLAFSRDNMILLLAKHLEQFPYALVEFKPALGYIFQEYLESYSHWGYSDLDMLFGDLSRWITPDELTEFDVVTYGFGDQHRLYARGQFTFHRNTPRVNTLWRKCEYLSRMDQRFAKILSEKKKFKFESAEGCYSVALLQHYDIRVKYAVKAWTDTQAKDTVYTHGVYLARSASSFRHVIYKAQSAAQGKVLGELGAGWFESHDYVYADRQRPLQRSTGERESLDLPNMKDVNCMYWVRGTYQSELCLQESAVSSSDTVYWINGQLFKQPYETEHLESKVSTAPFFHFQEWKRYYRVGQLATQHLSSEVSTFILTKEGSIPLYTQIMAQSSHRLASPLGLRPLDWKADIKSDRSQLPRSEYCLASVPKKYPSRAVCDLTVSWWDEARVKILSSAPGWKSVRIENDVTLTMTLQVTAAQAKAIHALADILEAVVENLERWQGQPIVLVIHVAGITENSLSLIRERFGPNSEMSFGLDNALVAVILQQEEDHISRKTLLNMAIDAAPTRWYISGLELERGLTLSPDAITFAHQAAQAYSRFRGNVFWVPQFALKGGLKSDLSLVQLLEAKRKRLVRDPAEFDDSCSDGTNLKSPGIIWWVETQMLLDPSKRWKDQDYISKQAASLQELEDGILELTSDEHANTLYRFDESPILLTDNFGSLEVMHTHEVAKEAEVFGGRRCYNALRIAQLAALGYRFGVLAGALAVSTEASRKAFTFGSDGHPPGASRCDGCFFFEGKHDEIVKSLLKEEIGRPVKASIVWAEAMGQRN</sequence>
<evidence type="ECO:0000313" key="2">
    <source>
        <dbReference type="Proteomes" id="UP000000759"/>
    </source>
</evidence>
<evidence type="ECO:0000313" key="1">
    <source>
        <dbReference type="EMBL" id="EEC49401.1"/>
    </source>
</evidence>
<protein>
    <submittedName>
        <fullName evidence="1">Uncharacterized protein</fullName>
    </submittedName>
</protein>
<gene>
    <name evidence="1" type="ORF">PHATRDRAFT_44739</name>
</gene>
<dbReference type="Pfam" id="PF20330">
    <property type="entry name" value="DUF6625"/>
    <property type="match status" value="1"/>
</dbReference>
<dbReference type="RefSeq" id="XP_002178703.1">
    <property type="nucleotide sequence ID" value="XM_002178667.1"/>
</dbReference>
<dbReference type="HOGENOM" id="CLU_318732_0_0_1"/>
<proteinExistence type="predicted"/>